<dbReference type="Proteomes" id="UP000274922">
    <property type="component" value="Unassembled WGS sequence"/>
</dbReference>
<feature type="signal peptide" evidence="2">
    <location>
        <begin position="1"/>
        <end position="19"/>
    </location>
</feature>
<keyword evidence="7" id="KW-1185">Reference proteome</keyword>
<evidence type="ECO:0000259" key="3">
    <source>
        <dbReference type="Pfam" id="PF03067"/>
    </source>
</evidence>
<dbReference type="Gene3D" id="2.70.50.50">
    <property type="entry name" value="chitin-binding protein cbp21"/>
    <property type="match status" value="1"/>
</dbReference>
<dbReference type="EMBL" id="ML009399">
    <property type="protein sequence ID" value="RKO97125.1"/>
    <property type="molecule type" value="Genomic_DNA"/>
</dbReference>
<keyword evidence="2" id="KW-0732">Signal</keyword>
<feature type="domain" description="Chitin-binding type-4" evidence="3">
    <location>
        <begin position="56"/>
        <end position="156"/>
    </location>
</feature>
<feature type="region of interest" description="Disordered" evidence="1">
    <location>
        <begin position="163"/>
        <end position="310"/>
    </location>
</feature>
<dbReference type="InterPro" id="IPR014756">
    <property type="entry name" value="Ig_E-set"/>
</dbReference>
<proteinExistence type="predicted"/>
<protein>
    <recommendedName>
        <fullName evidence="3">Chitin-binding type-4 domain-containing protein</fullName>
    </recommendedName>
</protein>
<feature type="compositionally biased region" description="Basic residues" evidence="1">
    <location>
        <begin position="253"/>
        <end position="265"/>
    </location>
</feature>
<feature type="compositionally biased region" description="Low complexity" evidence="1">
    <location>
        <begin position="172"/>
        <end position="204"/>
    </location>
</feature>
<reference evidence="4" key="3">
    <citation type="submission" date="2018-08" db="EMBL/GenBank/DDBJ databases">
        <title>Leveraging single-cell genomics to expand the Fungal Tree of Life.</title>
        <authorList>
            <consortium name="DOE Joint Genome Institute"/>
            <person name="Ahrendt S.R."/>
            <person name="Quandt C.A."/>
            <person name="Ciobanu D."/>
            <person name="Clum A."/>
            <person name="Salamov A."/>
            <person name="Andreopoulos B."/>
            <person name="Cheng J.-F."/>
            <person name="Woyke T."/>
            <person name="Pelin A."/>
            <person name="Henrissat B."/>
            <person name="Reynolds N."/>
            <person name="Benny G.L."/>
            <person name="Smith M.E."/>
            <person name="James T.Y."/>
            <person name="Grigoriev I.V."/>
        </authorList>
    </citation>
    <scope>NUCLEOTIDE SEQUENCE</scope>
    <source>
        <strain evidence="4">ATCC 52028</strain>
    </source>
</reference>
<evidence type="ECO:0000256" key="1">
    <source>
        <dbReference type="SAM" id="MobiDB-lite"/>
    </source>
</evidence>
<dbReference type="Pfam" id="PF03067">
    <property type="entry name" value="LPMO_10"/>
    <property type="match status" value="1"/>
</dbReference>
<reference evidence="5" key="2">
    <citation type="submission" date="2018-04" db="EMBL/GenBank/DDBJ databases">
        <title>Leveraging single-cell genomics to expand the Fungal Tree of Life.</title>
        <authorList>
            <consortium name="DOE Joint Genome Institute"/>
            <person name="Ahrendt S.R."/>
            <person name="Quandt C.A."/>
            <person name="Ciobanu D."/>
            <person name="Clum A."/>
            <person name="Salamov A."/>
            <person name="Andreopoulos B."/>
            <person name="Cheng J.-F."/>
            <person name="Woyke T."/>
            <person name="Pelin A."/>
            <person name="Henrissat B."/>
            <person name="Benny G.L."/>
            <person name="Smith M.E."/>
            <person name="James T.Y."/>
            <person name="Grigoriev I.V."/>
        </authorList>
    </citation>
    <scope>NUCLEOTIDE SEQUENCE</scope>
    <source>
        <strain evidence="5">ATCC 52028</strain>
    </source>
</reference>
<gene>
    <name evidence="4" type="ORF">CAUPRSCDRAFT_11186</name>
    <name evidence="5" type="ORF">CXG81DRAFT_28447</name>
</gene>
<dbReference type="EMBL" id="ML014368">
    <property type="protein sequence ID" value="RKO98753.1"/>
    <property type="molecule type" value="Genomic_DNA"/>
</dbReference>
<evidence type="ECO:0000313" key="6">
    <source>
        <dbReference type="Proteomes" id="UP000268535"/>
    </source>
</evidence>
<reference evidence="6 7" key="1">
    <citation type="journal article" date="2018" name="Nat. Microbiol.">
        <title>Leveraging single-cell genomics to expand the fungal tree of life.</title>
        <authorList>
            <person name="Ahrendt S.R."/>
            <person name="Quandt C.A."/>
            <person name="Ciobanu D."/>
            <person name="Clum A."/>
            <person name="Salamov A."/>
            <person name="Andreopoulos B."/>
            <person name="Cheng J.F."/>
            <person name="Woyke T."/>
            <person name="Pelin A."/>
            <person name="Henrissat B."/>
            <person name="Reynolds N.K."/>
            <person name="Benny G.L."/>
            <person name="Smith M.E."/>
            <person name="James T.Y."/>
            <person name="Grigoriev I.V."/>
        </authorList>
    </citation>
    <scope>NUCLEOTIDE SEQUENCE [LARGE SCALE GENOMIC DNA]</scope>
    <source>
        <strain evidence="6 7">ATCC 52028</strain>
    </source>
</reference>
<name>A0A4P9X1G8_9FUNG</name>
<accession>A0A4P9X1G8</accession>
<dbReference type="STRING" id="1555241.A0A4P9X1G8"/>
<dbReference type="Proteomes" id="UP000268535">
    <property type="component" value="Unassembled WGS sequence"/>
</dbReference>
<feature type="chain" id="PRO_5033442401" description="Chitin-binding type-4 domain-containing protein" evidence="2">
    <location>
        <begin position="20"/>
        <end position="374"/>
    </location>
</feature>
<evidence type="ECO:0000256" key="2">
    <source>
        <dbReference type="SAM" id="SignalP"/>
    </source>
</evidence>
<feature type="compositionally biased region" description="Low complexity" evidence="1">
    <location>
        <begin position="274"/>
        <end position="308"/>
    </location>
</feature>
<evidence type="ECO:0000313" key="7">
    <source>
        <dbReference type="Proteomes" id="UP000274922"/>
    </source>
</evidence>
<evidence type="ECO:0000313" key="4">
    <source>
        <dbReference type="EMBL" id="RKO97125.1"/>
    </source>
</evidence>
<dbReference type="SUPFAM" id="SSF81296">
    <property type="entry name" value="E set domains"/>
    <property type="match status" value="1"/>
</dbReference>
<evidence type="ECO:0000313" key="5">
    <source>
        <dbReference type="EMBL" id="RKO98753.1"/>
    </source>
</evidence>
<feature type="compositionally biased region" description="Low complexity" evidence="1">
    <location>
        <begin position="214"/>
        <end position="230"/>
    </location>
</feature>
<dbReference type="InterPro" id="IPR004302">
    <property type="entry name" value="Cellulose/chitin-bd_N"/>
</dbReference>
<organism evidence="5 7">
    <name type="scientific">Caulochytrium protostelioides</name>
    <dbReference type="NCBI Taxonomy" id="1555241"/>
    <lineage>
        <taxon>Eukaryota</taxon>
        <taxon>Fungi</taxon>
        <taxon>Fungi incertae sedis</taxon>
        <taxon>Chytridiomycota</taxon>
        <taxon>Chytridiomycota incertae sedis</taxon>
        <taxon>Chytridiomycetes</taxon>
        <taxon>Caulochytriales</taxon>
        <taxon>Caulochytriaceae</taxon>
        <taxon>Caulochytrium</taxon>
    </lineage>
</organism>
<dbReference type="AlphaFoldDB" id="A0A4P9X1G8"/>
<sequence>MHLIWALALITCLATTVRGHGVMTSPIPRRSNWWDYPEYNTKPWLQRVRNGDDVTDKECGSDAKADSIAEHSQLAVGPVTLSYQINAPHEGTFRYDISKDDGKTWEILVPTQQVRKDVGKASVEAALESKHAGEAIIRWVWDAYHTPEQYINCADVTIGDGASGSSGGGVSSTGSSTTVTSTTVAGPAASPAASAANPSASPVTKPAGDAASHSVTASATPPYTTTTADSKTPDDPLSGNAPPDKRTSGSRNGSKRTRGSKRHGTKTKDPRLCSTTSSVAPTATTSPGSSAAPPASPSSAGGASSGTGQCPSNGKFECSSDGNSFRICQFETDAGTANQLMWTKMQPCEVPGSCKESQQPCGTRAAMLRRELRV</sequence>